<evidence type="ECO:0000256" key="1">
    <source>
        <dbReference type="SAM" id="Coils"/>
    </source>
</evidence>
<dbReference type="Gene3D" id="2.40.30.170">
    <property type="match status" value="1"/>
</dbReference>
<name>A0A411WXI8_9BURK</name>
<feature type="signal peptide" evidence="2">
    <location>
        <begin position="1"/>
        <end position="25"/>
    </location>
</feature>
<reference evidence="6 7" key="2">
    <citation type="submission" date="2019-02" db="EMBL/GenBank/DDBJ databases">
        <title>Draft Genome Sequences of Six Type Strains of the Genus Massilia.</title>
        <authorList>
            <person name="Miess H."/>
            <person name="Frediansyhah A."/>
            <person name="Gross H."/>
        </authorList>
    </citation>
    <scope>NUCLEOTIDE SEQUENCE [LARGE SCALE GENOMIC DNA]</scope>
    <source>
        <strain evidence="6 7">DSM 17472</strain>
    </source>
</reference>
<feature type="chain" id="PRO_5044601710" evidence="2">
    <location>
        <begin position="26"/>
        <end position="345"/>
    </location>
</feature>
<accession>A0A411WXI8</accession>
<proteinExistence type="predicted"/>
<dbReference type="OrthoDB" id="9811754at2"/>
<dbReference type="SUPFAM" id="SSF111369">
    <property type="entry name" value="HlyD-like secretion proteins"/>
    <property type="match status" value="2"/>
</dbReference>
<feature type="domain" description="Multidrug resistance protein MdtA-like barrel-sandwich hybrid" evidence="3">
    <location>
        <begin position="50"/>
        <end position="243"/>
    </location>
</feature>
<dbReference type="PANTHER" id="PTHR30386:SF24">
    <property type="entry name" value="MULTIDRUG RESISTANCE EFFLUX PUMP"/>
    <property type="match status" value="1"/>
</dbReference>
<dbReference type="InterPro" id="IPR058634">
    <property type="entry name" value="AaeA-lik-b-barrel"/>
</dbReference>
<dbReference type="Proteomes" id="UP000628442">
    <property type="component" value="Unassembled WGS sequence"/>
</dbReference>
<organism evidence="5 8">
    <name type="scientific">Pseudoduganella albidiflava</name>
    <dbReference type="NCBI Taxonomy" id="321983"/>
    <lineage>
        <taxon>Bacteria</taxon>
        <taxon>Pseudomonadati</taxon>
        <taxon>Pseudomonadota</taxon>
        <taxon>Betaproteobacteria</taxon>
        <taxon>Burkholderiales</taxon>
        <taxon>Oxalobacteraceae</taxon>
        <taxon>Telluria group</taxon>
        <taxon>Pseudoduganella</taxon>
    </lineage>
</organism>
<dbReference type="InterPro" id="IPR050739">
    <property type="entry name" value="MFP"/>
</dbReference>
<dbReference type="Pfam" id="PF25963">
    <property type="entry name" value="Beta-barrel_AAEA"/>
    <property type="match status" value="1"/>
</dbReference>
<sequence>MSLPTSAKIAIGVLLAALAAGSAWSLTHDEGGGSRQSTDDAYVTADFTLVAPQVPGKVAEVLVEDHQAVRKGQLLARIDDRDFVVAVDIARAELTRAQADLASARAATAQQGSTIRRAAAAIDAGAATLKYAKANAERYRDLASDGSASVQDRQQAESQTDAAAANHAADVAALAAARQQLDVLGAQVAQAEAQVARATAALAAAQLNLSYTRIEAPVDGIVGQRAVRVGAYAQAGAAMLAIVPLQHAYIEANFRETQLARMRAGQRVTIAVDMLPGTTLTGHVDSLAPASSVSFSPIAPDNATGNFTKVVQRLPVKIVIDPGQRAAQLLKVGMSVTPTVICDAG</sequence>
<dbReference type="Pfam" id="PF25917">
    <property type="entry name" value="BSH_RND"/>
    <property type="match status" value="1"/>
</dbReference>
<evidence type="ECO:0000256" key="2">
    <source>
        <dbReference type="SAM" id="SignalP"/>
    </source>
</evidence>
<evidence type="ECO:0000313" key="8">
    <source>
        <dbReference type="Proteomes" id="UP000628442"/>
    </source>
</evidence>
<dbReference type="Proteomes" id="UP000292307">
    <property type="component" value="Chromosome"/>
</dbReference>
<feature type="domain" description="p-hydroxybenzoic acid efflux pump subunit AaeA-like beta-barrel" evidence="4">
    <location>
        <begin position="249"/>
        <end position="338"/>
    </location>
</feature>
<dbReference type="RefSeq" id="WP_131145529.1">
    <property type="nucleotide sequence ID" value="NZ_BMWV01000003.1"/>
</dbReference>
<evidence type="ECO:0000313" key="6">
    <source>
        <dbReference type="EMBL" id="QBI01407.1"/>
    </source>
</evidence>
<evidence type="ECO:0000259" key="4">
    <source>
        <dbReference type="Pfam" id="PF25963"/>
    </source>
</evidence>
<evidence type="ECO:0000259" key="3">
    <source>
        <dbReference type="Pfam" id="PF25917"/>
    </source>
</evidence>
<keyword evidence="2" id="KW-0732">Signal</keyword>
<dbReference type="InterPro" id="IPR058625">
    <property type="entry name" value="MdtA-like_BSH"/>
</dbReference>
<protein>
    <submittedName>
        <fullName evidence="5 6">Secretion protein</fullName>
    </submittedName>
</protein>
<reference evidence="5" key="3">
    <citation type="submission" date="2022-12" db="EMBL/GenBank/DDBJ databases">
        <authorList>
            <person name="Sun Q."/>
            <person name="Kim S."/>
        </authorList>
    </citation>
    <scope>NUCLEOTIDE SEQUENCE</scope>
    <source>
        <strain evidence="5">KCTC 12343</strain>
    </source>
</reference>
<dbReference type="AlphaFoldDB" id="A0A411WXI8"/>
<gene>
    <name evidence="6" type="ORF">EYF70_11505</name>
    <name evidence="5" type="ORF">GCM10007387_17700</name>
</gene>
<evidence type="ECO:0000313" key="5">
    <source>
        <dbReference type="EMBL" id="GGY35897.1"/>
    </source>
</evidence>
<reference evidence="5" key="1">
    <citation type="journal article" date="2014" name="Int. J. Syst. Evol. Microbiol.">
        <title>Complete genome sequence of Corynebacterium casei LMG S-19264T (=DSM 44701T), isolated from a smear-ripened cheese.</title>
        <authorList>
            <consortium name="US DOE Joint Genome Institute (JGI-PGF)"/>
            <person name="Walter F."/>
            <person name="Albersmeier A."/>
            <person name="Kalinowski J."/>
            <person name="Ruckert C."/>
        </authorList>
    </citation>
    <scope>NUCLEOTIDE SEQUENCE</scope>
    <source>
        <strain evidence="5">KCTC 12343</strain>
    </source>
</reference>
<dbReference type="EMBL" id="CP036401">
    <property type="protein sequence ID" value="QBI01407.1"/>
    <property type="molecule type" value="Genomic_DNA"/>
</dbReference>
<dbReference type="PANTHER" id="PTHR30386">
    <property type="entry name" value="MEMBRANE FUSION SUBUNIT OF EMRAB-TOLC MULTIDRUG EFFLUX PUMP"/>
    <property type="match status" value="1"/>
</dbReference>
<keyword evidence="1" id="KW-0175">Coiled coil</keyword>
<dbReference type="Gene3D" id="1.10.287.470">
    <property type="entry name" value="Helix hairpin bin"/>
    <property type="match status" value="1"/>
</dbReference>
<keyword evidence="7" id="KW-1185">Reference proteome</keyword>
<dbReference type="Gene3D" id="2.40.50.100">
    <property type="match status" value="1"/>
</dbReference>
<evidence type="ECO:0000313" key="7">
    <source>
        <dbReference type="Proteomes" id="UP000292307"/>
    </source>
</evidence>
<feature type="coiled-coil region" evidence="1">
    <location>
        <begin position="174"/>
        <end position="208"/>
    </location>
</feature>
<dbReference type="EMBL" id="BMWV01000003">
    <property type="protein sequence ID" value="GGY35897.1"/>
    <property type="molecule type" value="Genomic_DNA"/>
</dbReference>